<gene>
    <name evidence="2" type="ORF">E3C22_22115</name>
</gene>
<keyword evidence="3" id="KW-1185">Reference proteome</keyword>
<feature type="compositionally biased region" description="Low complexity" evidence="1">
    <location>
        <begin position="95"/>
        <end position="105"/>
    </location>
</feature>
<dbReference type="EMBL" id="SOZD01000010">
    <property type="protein sequence ID" value="TFF18250.1"/>
    <property type="molecule type" value="Genomic_DNA"/>
</dbReference>
<evidence type="ECO:0000313" key="2">
    <source>
        <dbReference type="EMBL" id="TFF18250.1"/>
    </source>
</evidence>
<comment type="caution">
    <text evidence="2">The sequence shown here is derived from an EMBL/GenBank/DDBJ whole genome shotgun (WGS) entry which is preliminary data.</text>
</comment>
<evidence type="ECO:0000313" key="3">
    <source>
        <dbReference type="Proteomes" id="UP000298179"/>
    </source>
</evidence>
<name>A0A4Y8R9N5_9HYPH</name>
<dbReference type="Proteomes" id="UP000298179">
    <property type="component" value="Unassembled WGS sequence"/>
</dbReference>
<accession>A0A4Y8R9N5</accession>
<dbReference type="AlphaFoldDB" id="A0A4Y8R9N5"/>
<dbReference type="Pfam" id="PF11162">
    <property type="entry name" value="DUF2946"/>
    <property type="match status" value="1"/>
</dbReference>
<reference evidence="2 3" key="1">
    <citation type="submission" date="2019-03" db="EMBL/GenBank/DDBJ databases">
        <title>Jiella endophytica sp. nov., a novel endophytic bacterium isolated from root of Ficus microcarpa Linn. f.</title>
        <authorList>
            <person name="Tuo L."/>
        </authorList>
    </citation>
    <scope>NUCLEOTIDE SEQUENCE [LARGE SCALE GENOMIC DNA]</scope>
    <source>
        <strain evidence="2 3">CBS5Q-3</strain>
    </source>
</reference>
<organism evidence="2 3">
    <name type="scientific">Jiella endophytica</name>
    <dbReference type="NCBI Taxonomy" id="2558362"/>
    <lineage>
        <taxon>Bacteria</taxon>
        <taxon>Pseudomonadati</taxon>
        <taxon>Pseudomonadota</taxon>
        <taxon>Alphaproteobacteria</taxon>
        <taxon>Hyphomicrobiales</taxon>
        <taxon>Aurantimonadaceae</taxon>
        <taxon>Jiella</taxon>
    </lineage>
</organism>
<feature type="region of interest" description="Disordered" evidence="1">
    <location>
        <begin position="94"/>
        <end position="130"/>
    </location>
</feature>
<dbReference type="InterPro" id="IPR021333">
    <property type="entry name" value="DUF2946"/>
</dbReference>
<evidence type="ECO:0000256" key="1">
    <source>
        <dbReference type="SAM" id="MobiDB-lite"/>
    </source>
</evidence>
<proteinExistence type="predicted"/>
<protein>
    <submittedName>
        <fullName evidence="2">DUF2946 domain-containing protein</fullName>
    </submittedName>
</protein>
<sequence>MRSLRVLLSDRGTAGAIAALAAILLLFQAIAGNAAEVARATGNGGIVLCSAAAAVDQTGSDQGKRGTALCSECCAVCHLTHSLALLPPDMPHGAPPRLAARPIARPEARAPPLHTLRNRNAPTRGPPIFS</sequence>